<dbReference type="OrthoDB" id="4820237at2759"/>
<proteinExistence type="predicted"/>
<comment type="caution">
    <text evidence="1">The sequence shown here is derived from an EMBL/GenBank/DDBJ whole genome shotgun (WGS) entry which is preliminary data.</text>
</comment>
<name>A0A135UID1_9PEZI</name>
<evidence type="ECO:0000313" key="1">
    <source>
        <dbReference type="EMBL" id="KXH60106.1"/>
    </source>
</evidence>
<dbReference type="AlphaFoldDB" id="A0A135UID1"/>
<gene>
    <name evidence="1" type="ORF">CSAL01_09067</name>
</gene>
<accession>A0A135UID1</accession>
<protein>
    <submittedName>
        <fullName evidence="1">Uncharacterized protein</fullName>
    </submittedName>
</protein>
<evidence type="ECO:0000313" key="2">
    <source>
        <dbReference type="Proteomes" id="UP000070121"/>
    </source>
</evidence>
<keyword evidence="2" id="KW-1185">Reference proteome</keyword>
<reference evidence="1 2" key="1">
    <citation type="submission" date="2014-02" db="EMBL/GenBank/DDBJ databases">
        <title>The genome sequence of Colletotrichum salicis CBS 607.94.</title>
        <authorList>
            <person name="Baroncelli R."/>
            <person name="Thon M.R."/>
        </authorList>
    </citation>
    <scope>NUCLEOTIDE SEQUENCE [LARGE SCALE GENOMIC DNA]</scope>
    <source>
        <strain evidence="1 2">CBS 607.94</strain>
    </source>
</reference>
<organism evidence="1 2">
    <name type="scientific">Colletotrichum salicis</name>
    <dbReference type="NCBI Taxonomy" id="1209931"/>
    <lineage>
        <taxon>Eukaryota</taxon>
        <taxon>Fungi</taxon>
        <taxon>Dikarya</taxon>
        <taxon>Ascomycota</taxon>
        <taxon>Pezizomycotina</taxon>
        <taxon>Sordariomycetes</taxon>
        <taxon>Hypocreomycetidae</taxon>
        <taxon>Glomerellales</taxon>
        <taxon>Glomerellaceae</taxon>
        <taxon>Colletotrichum</taxon>
        <taxon>Colletotrichum acutatum species complex</taxon>
    </lineage>
</organism>
<dbReference type="Proteomes" id="UP000070121">
    <property type="component" value="Unassembled WGS sequence"/>
</dbReference>
<dbReference type="EMBL" id="JFFI01001423">
    <property type="protein sequence ID" value="KXH60106.1"/>
    <property type="molecule type" value="Genomic_DNA"/>
</dbReference>
<sequence length="377" mass="42307">MLAQISWSLDTEVEQADETIHARVALQDILDAKPEREFEEIHLAQFIIYVMYACPNINLDRLRDCFVSRESAFAEAIRRLYVLGYIYYDEDGVSVHLNMEQAGKTLYSIGGVGNDLSVACFLGCITPDTPATVRPAMIDIATIALLSKTSDPLVKITSESFADEESINGLLQRHCKDVPSDAIKSGAMWLALAMFRCYRERWHRPMGPITFEYGNLTISSYKCWQIHHWSKGITEMLDMLVPEANGNAPGATLAISHEDVWQIQRYMVRAWAHNVVLSDDEDSRDMYSIFSGGPIAPFSNQGLPLPRYAPLLSFGFVLNGSGCYAWLPTAIPEHLLFETFGEMSCELADFATVYFGEGDEGDWEGWPEDEEDQGGPR</sequence>